<reference evidence="4 5" key="2">
    <citation type="submission" date="2016-10" db="EMBL/GenBank/DDBJ databases">
        <authorList>
            <person name="de Groot N.N."/>
        </authorList>
    </citation>
    <scope>NUCLEOTIDE SEQUENCE [LARGE SCALE GENOMIC DNA]</scope>
    <source>
        <strain evidence="4 5">BS2772</strain>
    </source>
</reference>
<dbReference type="AlphaFoldDB" id="A0A1H0C5R2"/>
<dbReference type="EMBL" id="JXDI01000003">
    <property type="protein sequence ID" value="KAF2406830.1"/>
    <property type="molecule type" value="Genomic_DNA"/>
</dbReference>
<dbReference type="EMBL" id="LT629704">
    <property type="protein sequence ID" value="SDN53203.1"/>
    <property type="molecule type" value="Genomic_DNA"/>
</dbReference>
<feature type="chain" id="PRO_5009247357" evidence="1">
    <location>
        <begin position="48"/>
        <end position="127"/>
    </location>
</feature>
<dbReference type="InterPro" id="IPR025711">
    <property type="entry name" value="PepSY"/>
</dbReference>
<accession>A0A1H0C5R2</accession>
<sequence>MVAIQFQLSCSEYGGLRRKNILKRRFAMKRLTVLVAAGIIASTAAQARAVDPDKPLPLPGTVTIVAFDQLEATALALHPGSTLLDTDLDQAYGKYLYQVELEDADGIEWEVELDALSGHVLKNHQDT</sequence>
<dbReference type="Proteomes" id="UP000748067">
    <property type="component" value="Unassembled WGS sequence"/>
</dbReference>
<proteinExistence type="predicted"/>
<evidence type="ECO:0000256" key="1">
    <source>
        <dbReference type="SAM" id="SignalP"/>
    </source>
</evidence>
<name>A0A1H0C5R2_9PSED</name>
<dbReference type="Pfam" id="PF03413">
    <property type="entry name" value="PepSY"/>
    <property type="match status" value="1"/>
</dbReference>
<evidence type="ECO:0000313" key="4">
    <source>
        <dbReference type="EMBL" id="SDN53203.1"/>
    </source>
</evidence>
<evidence type="ECO:0000313" key="6">
    <source>
        <dbReference type="Proteomes" id="UP000748067"/>
    </source>
</evidence>
<feature type="signal peptide" evidence="1">
    <location>
        <begin position="1"/>
        <end position="47"/>
    </location>
</feature>
<evidence type="ECO:0000313" key="3">
    <source>
        <dbReference type="EMBL" id="KAF2406830.1"/>
    </source>
</evidence>
<evidence type="ECO:0000313" key="5">
    <source>
        <dbReference type="Proteomes" id="UP000182470"/>
    </source>
</evidence>
<evidence type="ECO:0000259" key="2">
    <source>
        <dbReference type="Pfam" id="PF03413"/>
    </source>
</evidence>
<dbReference type="Proteomes" id="UP000182470">
    <property type="component" value="Chromosome I"/>
</dbReference>
<feature type="domain" description="PepSY" evidence="2">
    <location>
        <begin position="66"/>
        <end position="122"/>
    </location>
</feature>
<protein>
    <submittedName>
        <fullName evidence="3">Peptidase propeptide and YPEB domain protein</fullName>
    </submittedName>
    <submittedName>
        <fullName evidence="4">Peptidase propeptide and YPEB domain-containing protein</fullName>
    </submittedName>
</protein>
<organism evidence="4 5">
    <name type="scientific">Pseudomonas antarctica</name>
    <dbReference type="NCBI Taxonomy" id="219572"/>
    <lineage>
        <taxon>Bacteria</taxon>
        <taxon>Pseudomonadati</taxon>
        <taxon>Pseudomonadota</taxon>
        <taxon>Gammaproteobacteria</taxon>
        <taxon>Pseudomonadales</taxon>
        <taxon>Pseudomonadaceae</taxon>
        <taxon>Pseudomonas</taxon>
    </lineage>
</organism>
<keyword evidence="1" id="KW-0732">Signal</keyword>
<reference evidence="3 6" key="1">
    <citation type="submission" date="2015-01" db="EMBL/GenBank/DDBJ databases">
        <title>Genome Sequence of Pseudomonas antarctica CMS 35.</title>
        <authorList>
            <person name="Voget S."/>
            <person name="Chow J."/>
            <person name="Daniel R."/>
            <person name="Streit W."/>
        </authorList>
    </citation>
    <scope>NUCLEOTIDE SEQUENCE [LARGE SCALE GENOMIC DNA]</scope>
    <source>
        <strain evidence="3 6">CMS 35</strain>
    </source>
</reference>
<gene>
    <name evidence="3" type="ORF">PSAN_50080</name>
    <name evidence="4" type="ORF">SAMN04490179_4669</name>
</gene>
<keyword evidence="6" id="KW-1185">Reference proteome</keyword>
<dbReference type="Gene3D" id="3.10.450.40">
    <property type="match status" value="1"/>
</dbReference>